<evidence type="ECO:0000313" key="2">
    <source>
        <dbReference type="Proteomes" id="UP000377224"/>
    </source>
</evidence>
<sequence length="107" mass="11574">MSGTGGPQGPTIETPEVCDQLSFSAQLASPKEEIVDQLHVNDILDIVSGEQNGQSVVHALWRGNIAGGIADPRLQRLRICMSEGYMYAARVLAINNGQVRVLIYPVK</sequence>
<gene>
    <name evidence="1" type="ORF">PS896_02144</name>
</gene>
<dbReference type="RefSeq" id="WP_093429692.1">
    <property type="nucleotide sequence ID" value="NZ_CABVIN010000002.1"/>
</dbReference>
<evidence type="ECO:0000313" key="1">
    <source>
        <dbReference type="EMBL" id="VVO87489.1"/>
    </source>
</evidence>
<organism evidence="1 2">
    <name type="scientific">Pseudomonas fluorescens</name>
    <dbReference type="NCBI Taxonomy" id="294"/>
    <lineage>
        <taxon>Bacteria</taxon>
        <taxon>Pseudomonadati</taxon>
        <taxon>Pseudomonadota</taxon>
        <taxon>Gammaproteobacteria</taxon>
        <taxon>Pseudomonadales</taxon>
        <taxon>Pseudomonadaceae</taxon>
        <taxon>Pseudomonas</taxon>
    </lineage>
</organism>
<reference evidence="1 2" key="1">
    <citation type="submission" date="2019-09" db="EMBL/GenBank/DDBJ databases">
        <authorList>
            <person name="Chandra G."/>
            <person name="Truman W A."/>
        </authorList>
    </citation>
    <scope>NUCLEOTIDE SEQUENCE [LARGE SCALE GENOMIC DNA]</scope>
    <source>
        <strain evidence="1">PS896</strain>
    </source>
</reference>
<name>A0A5E7JDS4_PSEFL</name>
<dbReference type="EMBL" id="CABVIN010000002">
    <property type="protein sequence ID" value="VVO87489.1"/>
    <property type="molecule type" value="Genomic_DNA"/>
</dbReference>
<proteinExistence type="predicted"/>
<accession>A0A5E7JDS4</accession>
<dbReference type="Proteomes" id="UP000377224">
    <property type="component" value="Unassembled WGS sequence"/>
</dbReference>
<dbReference type="AlphaFoldDB" id="A0A5E7JDS4"/>
<protein>
    <submittedName>
        <fullName evidence="1">Uncharacterized protein</fullName>
    </submittedName>
</protein>